<dbReference type="Pfam" id="PF17855">
    <property type="entry name" value="MCM_lid"/>
    <property type="match status" value="1"/>
</dbReference>
<dbReference type="GO" id="GO:0006310">
    <property type="term" value="P:DNA recombination"/>
    <property type="evidence" value="ECO:0007669"/>
    <property type="project" value="UniProtKB-ARBA"/>
</dbReference>
<name>A0A9N9QGW1_9CUCU</name>
<dbReference type="Pfam" id="PF00493">
    <property type="entry name" value="MCM"/>
    <property type="match status" value="2"/>
</dbReference>
<dbReference type="InterPro" id="IPR003593">
    <property type="entry name" value="AAA+_ATPase"/>
</dbReference>
<accession>A0A9N9QGW1</accession>
<evidence type="ECO:0000256" key="8">
    <source>
        <dbReference type="ARBA" id="ARBA00042306"/>
    </source>
</evidence>
<gene>
    <name evidence="11" type="ORF">CEUTPL_LOCUS5037</name>
</gene>
<evidence type="ECO:0000256" key="9">
    <source>
        <dbReference type="RuleBase" id="RU004070"/>
    </source>
</evidence>
<dbReference type="Pfam" id="PF25051">
    <property type="entry name" value="WHD_MCM8"/>
    <property type="match status" value="1"/>
</dbReference>
<keyword evidence="5 9" id="KW-0238">DNA-binding</keyword>
<dbReference type="Gene3D" id="2.40.50.140">
    <property type="entry name" value="Nucleic acid-binding proteins"/>
    <property type="match status" value="1"/>
</dbReference>
<evidence type="ECO:0000256" key="5">
    <source>
        <dbReference type="ARBA" id="ARBA00023125"/>
    </source>
</evidence>
<dbReference type="Gene3D" id="2.20.28.10">
    <property type="match status" value="1"/>
</dbReference>
<evidence type="ECO:0000256" key="4">
    <source>
        <dbReference type="ARBA" id="ARBA00022840"/>
    </source>
</evidence>
<evidence type="ECO:0000256" key="6">
    <source>
        <dbReference type="ARBA" id="ARBA00023242"/>
    </source>
</evidence>
<evidence type="ECO:0000313" key="11">
    <source>
        <dbReference type="EMBL" id="CAG9764397.1"/>
    </source>
</evidence>
<dbReference type="EMBL" id="OU892278">
    <property type="protein sequence ID" value="CAG9764397.1"/>
    <property type="molecule type" value="Genomic_DNA"/>
</dbReference>
<dbReference type="Pfam" id="PF26065">
    <property type="entry name" value="MCM8_N"/>
    <property type="match status" value="1"/>
</dbReference>
<dbReference type="InterPro" id="IPR056875">
    <property type="entry name" value="MCM8/REC_WHD"/>
</dbReference>
<dbReference type="InterPro" id="IPR041562">
    <property type="entry name" value="MCM_lid"/>
</dbReference>
<dbReference type="AlphaFoldDB" id="A0A9N9QGW1"/>
<dbReference type="GO" id="GO:0017116">
    <property type="term" value="F:single-stranded DNA helicase activity"/>
    <property type="evidence" value="ECO:0007669"/>
    <property type="project" value="TreeGrafter"/>
</dbReference>
<sequence>MELENKIRNITVQQEESDGLETETLAHLNRDDEKTPQILKVCRDADDLPQIKENLSKFQNHIKHNENLYPLTQIEKNRYFSLDILALMNDKKFLEQWPNFKENLISNAEYTLNCLSLAMYNYIYKIHKNTESVEKKIPTIRARIFNLEPVIELRDINASYFGKLVSLKGTVIKAGPTEIRCTHMAFHCPLCNSTQLLKQQDGCYTPLEKCQICRSKGKFEPLYKSSDTRTIDWQSIGIQEIECDLAIVPQVFECVLTEDLVKSCLPGDDITIYGIIKAKDSNDNKGKNKQNSILNLYLKAVSVYNNKNKCDGLHSSSCDRITFTPQDYLAIKQIHAQPNLFRYLVHSLCPTIYGHEIVKAGLLLALFRGTKSSTSRAESHVLLMGDPGLGKSQMLKSCANVSPRGVYVCGNISTTSGLTVTMTRESCGEYSMEAGALMIADQGCCCIDEFDKMPTQHTVVINKDLSQQGIRHWSHPHKVCSMGLCLLEAMEQQTISIAKAGVVCCLHTKPTILVAANPVGGHYNKSKTIGENLKISSPMLSRFDLIFILLDQPNESLDKYLSKHVLSAHLTNKKQYTPKEFRMDNDEDDYGLRDKLKLDGQPIEPLQHTVFRKYIAYSQKYVNPRLSNEAREILIEFYVSLRKQFATGDCTPVTVRQLQSMIRLTQARAKLELREEASEDDAKDVIEIMKYSLKDVFTNQDGELDKSRSQMGSGMSYKNLVMKLLDVLQSQSEIHSKSLFTLQEIREASENIGLAKDKFFRTLSSLNMQGFLLSKGRDTYQLNSAYL</sequence>
<evidence type="ECO:0000256" key="2">
    <source>
        <dbReference type="ARBA" id="ARBA00008010"/>
    </source>
</evidence>
<dbReference type="InterPro" id="IPR058767">
    <property type="entry name" value="MCM8_N"/>
</dbReference>
<dbReference type="SMART" id="SM00382">
    <property type="entry name" value="AAA"/>
    <property type="match status" value="1"/>
</dbReference>
<protein>
    <recommendedName>
        <fullName evidence="7">DNA helicase MCM8</fullName>
    </recommendedName>
    <alternativeName>
        <fullName evidence="8">Minichromosome maintenance 8</fullName>
    </alternativeName>
</protein>
<dbReference type="PANTHER" id="PTHR11630:SF47">
    <property type="entry name" value="DNA HELICASE MCM8"/>
    <property type="match status" value="1"/>
</dbReference>
<reference evidence="11" key="1">
    <citation type="submission" date="2022-01" db="EMBL/GenBank/DDBJ databases">
        <authorList>
            <person name="King R."/>
        </authorList>
    </citation>
    <scope>NUCLEOTIDE SEQUENCE</scope>
</reference>
<keyword evidence="12" id="KW-1185">Reference proteome</keyword>
<keyword evidence="4 9" id="KW-0067">ATP-binding</keyword>
<dbReference type="GO" id="GO:0042555">
    <property type="term" value="C:MCM complex"/>
    <property type="evidence" value="ECO:0007669"/>
    <property type="project" value="TreeGrafter"/>
</dbReference>
<dbReference type="GO" id="GO:0005634">
    <property type="term" value="C:nucleus"/>
    <property type="evidence" value="ECO:0007669"/>
    <property type="project" value="UniProtKB-SubCell"/>
</dbReference>
<keyword evidence="3 9" id="KW-0547">Nucleotide-binding</keyword>
<evidence type="ECO:0000256" key="1">
    <source>
        <dbReference type="ARBA" id="ARBA00004123"/>
    </source>
</evidence>
<proteinExistence type="inferred from homology"/>
<dbReference type="Gene3D" id="3.40.50.300">
    <property type="entry name" value="P-loop containing nucleotide triphosphate hydrolases"/>
    <property type="match status" value="1"/>
</dbReference>
<dbReference type="SUPFAM" id="SSF50249">
    <property type="entry name" value="Nucleic acid-binding proteins"/>
    <property type="match status" value="1"/>
</dbReference>
<evidence type="ECO:0000259" key="10">
    <source>
        <dbReference type="PROSITE" id="PS50051"/>
    </source>
</evidence>
<dbReference type="SUPFAM" id="SSF52540">
    <property type="entry name" value="P-loop containing nucleoside triphosphate hydrolases"/>
    <property type="match status" value="1"/>
</dbReference>
<organism evidence="11 12">
    <name type="scientific">Ceutorhynchus assimilis</name>
    <name type="common">cabbage seed weevil</name>
    <dbReference type="NCBI Taxonomy" id="467358"/>
    <lineage>
        <taxon>Eukaryota</taxon>
        <taxon>Metazoa</taxon>
        <taxon>Ecdysozoa</taxon>
        <taxon>Arthropoda</taxon>
        <taxon>Hexapoda</taxon>
        <taxon>Insecta</taxon>
        <taxon>Pterygota</taxon>
        <taxon>Neoptera</taxon>
        <taxon>Endopterygota</taxon>
        <taxon>Coleoptera</taxon>
        <taxon>Polyphaga</taxon>
        <taxon>Cucujiformia</taxon>
        <taxon>Curculionidae</taxon>
        <taxon>Ceutorhynchinae</taxon>
        <taxon>Ceutorhynchus</taxon>
    </lineage>
</organism>
<dbReference type="PRINTS" id="PR01657">
    <property type="entry name" value="MCMFAMILY"/>
</dbReference>
<dbReference type="PANTHER" id="PTHR11630">
    <property type="entry name" value="DNA REPLICATION LICENSING FACTOR MCM FAMILY MEMBER"/>
    <property type="match status" value="1"/>
</dbReference>
<dbReference type="InterPro" id="IPR001208">
    <property type="entry name" value="MCM_dom"/>
</dbReference>
<comment type="subcellular location">
    <subcellularLocation>
        <location evidence="1">Nucleus</location>
    </subcellularLocation>
</comment>
<dbReference type="CDD" id="cd22247">
    <property type="entry name" value="MCM8_WHD"/>
    <property type="match status" value="1"/>
</dbReference>
<dbReference type="InterPro" id="IPR031327">
    <property type="entry name" value="MCM"/>
</dbReference>
<evidence type="ECO:0000256" key="3">
    <source>
        <dbReference type="ARBA" id="ARBA00022741"/>
    </source>
</evidence>
<comment type="similarity">
    <text evidence="2 9">Belongs to the MCM family.</text>
</comment>
<evidence type="ECO:0000313" key="12">
    <source>
        <dbReference type="Proteomes" id="UP001152799"/>
    </source>
</evidence>
<dbReference type="OrthoDB" id="422555at2759"/>
<dbReference type="Proteomes" id="UP001152799">
    <property type="component" value="Chromosome 2"/>
</dbReference>
<dbReference type="Pfam" id="PF17207">
    <property type="entry name" value="MCM_OB"/>
    <property type="match status" value="1"/>
</dbReference>
<dbReference type="SMART" id="SM00350">
    <property type="entry name" value="MCM"/>
    <property type="match status" value="1"/>
</dbReference>
<dbReference type="InterPro" id="IPR012340">
    <property type="entry name" value="NA-bd_OB-fold"/>
</dbReference>
<feature type="domain" description="MCM C-terminal AAA(+) ATPase" evidence="10">
    <location>
        <begin position="340"/>
        <end position="565"/>
    </location>
</feature>
<dbReference type="GO" id="GO:0005524">
    <property type="term" value="F:ATP binding"/>
    <property type="evidence" value="ECO:0007669"/>
    <property type="project" value="UniProtKB-KW"/>
</dbReference>
<dbReference type="InterPro" id="IPR033762">
    <property type="entry name" value="MCM_OB"/>
</dbReference>
<evidence type="ECO:0000256" key="7">
    <source>
        <dbReference type="ARBA" id="ARBA00041084"/>
    </source>
</evidence>
<dbReference type="InterPro" id="IPR027417">
    <property type="entry name" value="P-loop_NTPase"/>
</dbReference>
<dbReference type="GO" id="GO:0003697">
    <property type="term" value="F:single-stranded DNA binding"/>
    <property type="evidence" value="ECO:0007669"/>
    <property type="project" value="TreeGrafter"/>
</dbReference>
<dbReference type="PROSITE" id="PS50051">
    <property type="entry name" value="MCM_2"/>
    <property type="match status" value="1"/>
</dbReference>
<keyword evidence="6" id="KW-0539">Nucleus</keyword>